<evidence type="ECO:0000313" key="7">
    <source>
        <dbReference type="Proteomes" id="UP000005439"/>
    </source>
</evidence>
<sequence>MPLIHIELLDGRTSEQKRQLIREVTEAVHRTIGAPTENIRVILTEVPFDHWAVGGVTMAERRGQVTDKEDVNR</sequence>
<reference evidence="7" key="1">
    <citation type="submission" date="2011-12" db="EMBL/GenBank/DDBJ databases">
        <title>The complete genome of chromosome of Sulfobacillus acidophilus DSM 10332.</title>
        <authorList>
            <person name="Lucas S."/>
            <person name="Han J."/>
            <person name="Lapidus A."/>
            <person name="Bruce D."/>
            <person name="Goodwin L."/>
            <person name="Pitluck S."/>
            <person name="Peters L."/>
            <person name="Kyrpides N."/>
            <person name="Mavromatis K."/>
            <person name="Ivanova N."/>
            <person name="Mikhailova N."/>
            <person name="Chertkov O."/>
            <person name="Saunders E."/>
            <person name="Detter J.C."/>
            <person name="Tapia R."/>
            <person name="Han C."/>
            <person name="Land M."/>
            <person name="Hauser L."/>
            <person name="Markowitz V."/>
            <person name="Cheng J.-F."/>
            <person name="Hugenholtz P."/>
            <person name="Woyke T."/>
            <person name="Wu D."/>
            <person name="Pukall R."/>
            <person name="Gehrich-Schroeter G."/>
            <person name="Schneider S."/>
            <person name="Klenk H.-P."/>
            <person name="Eisen J.A."/>
        </authorList>
    </citation>
    <scope>NUCLEOTIDE SEQUENCE [LARGE SCALE GENOMIC DNA]</scope>
    <source>
        <strain evidence="7">ATCC 700253 / DSM 10332 / NAL</strain>
    </source>
</reference>
<dbReference type="HOGENOM" id="CLU_148073_5_2_9"/>
<dbReference type="Gene3D" id="3.30.429.10">
    <property type="entry name" value="Macrophage Migration Inhibitory Factor"/>
    <property type="match status" value="1"/>
</dbReference>
<dbReference type="Pfam" id="PF01361">
    <property type="entry name" value="Tautomerase"/>
    <property type="match status" value="1"/>
</dbReference>
<dbReference type="NCBIfam" id="TIGR00013">
    <property type="entry name" value="taut"/>
    <property type="match status" value="1"/>
</dbReference>
<dbReference type="EC" id="5.3.2.-" evidence="4"/>
<evidence type="ECO:0000259" key="5">
    <source>
        <dbReference type="Pfam" id="PF01361"/>
    </source>
</evidence>
<organism evidence="6 7">
    <name type="scientific">Sulfobacillus acidophilus (strain ATCC 700253 / DSM 10332 / NAL)</name>
    <dbReference type="NCBI Taxonomy" id="679936"/>
    <lineage>
        <taxon>Bacteria</taxon>
        <taxon>Bacillati</taxon>
        <taxon>Bacillota</taxon>
        <taxon>Clostridia</taxon>
        <taxon>Eubacteriales</taxon>
        <taxon>Clostridiales Family XVII. Incertae Sedis</taxon>
        <taxon>Sulfobacillus</taxon>
    </lineage>
</organism>
<dbReference type="InterPro" id="IPR018191">
    <property type="entry name" value="4-OT"/>
</dbReference>
<dbReference type="AlphaFoldDB" id="G8U0B3"/>
<feature type="domain" description="4-oxalocrotonate tautomerase-like" evidence="5">
    <location>
        <begin position="2"/>
        <end position="59"/>
    </location>
</feature>
<dbReference type="SUPFAM" id="SSF55331">
    <property type="entry name" value="Tautomerase/MIF"/>
    <property type="match status" value="1"/>
</dbReference>
<proteinExistence type="inferred from homology"/>
<dbReference type="NCBIfam" id="NF002571">
    <property type="entry name" value="PRK02220.1"/>
    <property type="match status" value="1"/>
</dbReference>
<dbReference type="InterPro" id="IPR004370">
    <property type="entry name" value="4-OT-like_dom"/>
</dbReference>
<evidence type="ECO:0000256" key="2">
    <source>
        <dbReference type="ARBA" id="ARBA00023235"/>
    </source>
</evidence>
<keyword evidence="2 4" id="KW-0413">Isomerase</keyword>
<accession>G8U0B3</accession>
<dbReference type="Proteomes" id="UP000005439">
    <property type="component" value="Chromosome"/>
</dbReference>
<comment type="similarity">
    <text evidence="1 4">Belongs to the 4-oxalocrotonate tautomerase family.</text>
</comment>
<gene>
    <name evidence="6" type="ordered locus">Sulac_2995</name>
</gene>
<reference evidence="6 7" key="2">
    <citation type="journal article" date="2012" name="Stand. Genomic Sci.">
        <title>Complete genome sequence of the moderately thermophilic mineral-sulfide-oxidizing firmicute Sulfobacillus acidophilus type strain (NAL(T)).</title>
        <authorList>
            <person name="Anderson I."/>
            <person name="Chertkov O."/>
            <person name="Chen A."/>
            <person name="Saunders E."/>
            <person name="Lapidus A."/>
            <person name="Nolan M."/>
            <person name="Lucas S."/>
            <person name="Hammon N."/>
            <person name="Deshpande S."/>
            <person name="Cheng J.F."/>
            <person name="Han C."/>
            <person name="Tapia R."/>
            <person name="Goodwin L.A."/>
            <person name="Pitluck S."/>
            <person name="Liolios K."/>
            <person name="Pagani I."/>
            <person name="Ivanova N."/>
            <person name="Mikhailova N."/>
            <person name="Pati A."/>
            <person name="Palaniappan K."/>
            <person name="Land M."/>
            <person name="Pan C."/>
            <person name="Rohde M."/>
            <person name="Pukall R."/>
            <person name="Goker M."/>
            <person name="Detter J.C."/>
            <person name="Woyke T."/>
            <person name="Bristow J."/>
            <person name="Eisen J.A."/>
            <person name="Markowitz V."/>
            <person name="Hugenholtz P."/>
            <person name="Kyrpides N.C."/>
            <person name="Klenk H.P."/>
            <person name="Mavromatis K."/>
        </authorList>
    </citation>
    <scope>NUCLEOTIDE SEQUENCE [LARGE SCALE GENOMIC DNA]</scope>
    <source>
        <strain evidence="7">ATCC 700253 / DSM 10332 / NAL</strain>
    </source>
</reference>
<dbReference type="PATRIC" id="fig|679936.5.peg.3092"/>
<dbReference type="InterPro" id="IPR014347">
    <property type="entry name" value="Tautomerase/MIF_sf"/>
</dbReference>
<dbReference type="EMBL" id="CP003179">
    <property type="protein sequence ID" value="AEW06455.1"/>
    <property type="molecule type" value="Genomic_DNA"/>
</dbReference>
<name>G8U0B3_SULAD</name>
<protein>
    <recommendedName>
        <fullName evidence="4">Tautomerase</fullName>
        <ecNumber evidence="4">5.3.2.-</ecNumber>
    </recommendedName>
</protein>
<evidence type="ECO:0000256" key="3">
    <source>
        <dbReference type="PIRSR" id="PIRSR618191-1"/>
    </source>
</evidence>
<dbReference type="PANTHER" id="PTHR35530:SF1">
    <property type="entry name" value="2-HYDROXYMUCONATE TAUTOMERASE"/>
    <property type="match status" value="1"/>
</dbReference>
<evidence type="ECO:0000313" key="6">
    <source>
        <dbReference type="EMBL" id="AEW06455.1"/>
    </source>
</evidence>
<dbReference type="GO" id="GO:0016853">
    <property type="term" value="F:isomerase activity"/>
    <property type="evidence" value="ECO:0007669"/>
    <property type="project" value="UniProtKB-UniRule"/>
</dbReference>
<feature type="active site" description="Proton acceptor; via imino nitrogen" evidence="3">
    <location>
        <position position="2"/>
    </location>
</feature>
<keyword evidence="7" id="KW-1185">Reference proteome</keyword>
<dbReference type="PANTHER" id="PTHR35530">
    <property type="entry name" value="TAUTOMERASE-RELATED"/>
    <property type="match status" value="1"/>
</dbReference>
<evidence type="ECO:0000256" key="1">
    <source>
        <dbReference type="ARBA" id="ARBA00006723"/>
    </source>
</evidence>
<evidence type="ECO:0000256" key="4">
    <source>
        <dbReference type="RuleBase" id="RU362032"/>
    </source>
</evidence>
<dbReference type="KEGG" id="sap:Sulac_2995"/>
<dbReference type="STRING" id="679936.Sulac_2995"/>